<protein>
    <submittedName>
        <fullName evidence="5">GntR family transcriptional regulator</fullName>
    </submittedName>
</protein>
<keyword evidence="2" id="KW-0238">DNA-binding</keyword>
<dbReference type="InterPro" id="IPR036388">
    <property type="entry name" value="WH-like_DNA-bd_sf"/>
</dbReference>
<keyword evidence="3" id="KW-0804">Transcription</keyword>
<name>A0ABY7JS61_9FIRM</name>
<reference evidence="5" key="1">
    <citation type="submission" date="2022-12" db="EMBL/GenBank/DDBJ databases">
        <title>Peptostreptococcus.</title>
        <authorList>
            <person name="Lee S.H."/>
        </authorList>
    </citation>
    <scope>NUCLEOTIDE SEQUENCE</scope>
    <source>
        <strain evidence="5">CBA3647</strain>
    </source>
</reference>
<dbReference type="SUPFAM" id="SSF48008">
    <property type="entry name" value="GntR ligand-binding domain-like"/>
    <property type="match status" value="1"/>
</dbReference>
<dbReference type="CDD" id="cd07377">
    <property type="entry name" value="WHTH_GntR"/>
    <property type="match status" value="1"/>
</dbReference>
<evidence type="ECO:0000259" key="4">
    <source>
        <dbReference type="PROSITE" id="PS50949"/>
    </source>
</evidence>
<dbReference type="Proteomes" id="UP001164187">
    <property type="component" value="Chromosome"/>
</dbReference>
<dbReference type="Gene3D" id="1.10.10.10">
    <property type="entry name" value="Winged helix-like DNA-binding domain superfamily/Winged helix DNA-binding domain"/>
    <property type="match status" value="1"/>
</dbReference>
<dbReference type="Pfam" id="PF00392">
    <property type="entry name" value="GntR"/>
    <property type="match status" value="1"/>
</dbReference>
<evidence type="ECO:0000256" key="1">
    <source>
        <dbReference type="ARBA" id="ARBA00023015"/>
    </source>
</evidence>
<gene>
    <name evidence="5" type="ORF">O0R46_02435</name>
</gene>
<dbReference type="Pfam" id="PF07729">
    <property type="entry name" value="FCD"/>
    <property type="match status" value="1"/>
</dbReference>
<sequence length="221" mass="26058">MDKPISSDVIYYDLLDKIINLRLEPGSKLSENQACLEYNVSRSVVRNAFARLTQNGFLTVYPQRGTYVSKIDLEYIRTALLIRISIEKEVLNRFMKKDNKEDVISKMEENINQQLKFYNENDYIEEFRRLDEQFHEYIMLSVETNNILALLNEHLLHISRWRNVYVKSGYRLAKLIDEHKLILDAIKENNCERALEGISNHIDTVSTVINSKGEFSHYFID</sequence>
<keyword evidence="1" id="KW-0805">Transcription regulation</keyword>
<evidence type="ECO:0000256" key="3">
    <source>
        <dbReference type="ARBA" id="ARBA00023163"/>
    </source>
</evidence>
<dbReference type="InterPro" id="IPR000524">
    <property type="entry name" value="Tscrpt_reg_HTH_GntR"/>
</dbReference>
<dbReference type="EMBL" id="CP114052">
    <property type="protein sequence ID" value="WAW15331.1"/>
    <property type="molecule type" value="Genomic_DNA"/>
</dbReference>
<dbReference type="PANTHER" id="PTHR43537:SF45">
    <property type="entry name" value="GNTR FAMILY REGULATORY PROTEIN"/>
    <property type="match status" value="1"/>
</dbReference>
<dbReference type="PANTHER" id="PTHR43537">
    <property type="entry name" value="TRANSCRIPTIONAL REGULATOR, GNTR FAMILY"/>
    <property type="match status" value="1"/>
</dbReference>
<feature type="domain" description="HTH gntR-type" evidence="4">
    <location>
        <begin position="4"/>
        <end position="71"/>
    </location>
</feature>
<dbReference type="InterPro" id="IPR011711">
    <property type="entry name" value="GntR_C"/>
</dbReference>
<dbReference type="InterPro" id="IPR036390">
    <property type="entry name" value="WH_DNA-bd_sf"/>
</dbReference>
<dbReference type="Gene3D" id="1.20.120.530">
    <property type="entry name" value="GntR ligand-binding domain-like"/>
    <property type="match status" value="1"/>
</dbReference>
<evidence type="ECO:0000313" key="6">
    <source>
        <dbReference type="Proteomes" id="UP001164187"/>
    </source>
</evidence>
<organism evidence="5 6">
    <name type="scientific">Peptostreptococcus equinus</name>
    <dbReference type="NCBI Taxonomy" id="3003601"/>
    <lineage>
        <taxon>Bacteria</taxon>
        <taxon>Bacillati</taxon>
        <taxon>Bacillota</taxon>
        <taxon>Clostridia</taxon>
        <taxon>Peptostreptococcales</taxon>
        <taxon>Peptostreptococcaceae</taxon>
        <taxon>Peptostreptococcus</taxon>
    </lineage>
</organism>
<proteinExistence type="predicted"/>
<dbReference type="RefSeq" id="WP_269312002.1">
    <property type="nucleotide sequence ID" value="NZ_CP114052.1"/>
</dbReference>
<dbReference type="SMART" id="SM00345">
    <property type="entry name" value="HTH_GNTR"/>
    <property type="match status" value="1"/>
</dbReference>
<evidence type="ECO:0000313" key="5">
    <source>
        <dbReference type="EMBL" id="WAW15331.1"/>
    </source>
</evidence>
<dbReference type="PROSITE" id="PS50949">
    <property type="entry name" value="HTH_GNTR"/>
    <property type="match status" value="1"/>
</dbReference>
<dbReference type="SUPFAM" id="SSF46785">
    <property type="entry name" value="Winged helix' DNA-binding domain"/>
    <property type="match status" value="1"/>
</dbReference>
<accession>A0ABY7JS61</accession>
<dbReference type="InterPro" id="IPR008920">
    <property type="entry name" value="TF_FadR/GntR_C"/>
</dbReference>
<keyword evidence="6" id="KW-1185">Reference proteome</keyword>
<evidence type="ECO:0000256" key="2">
    <source>
        <dbReference type="ARBA" id="ARBA00023125"/>
    </source>
</evidence>